<evidence type="ECO:0000259" key="4">
    <source>
        <dbReference type="Pfam" id="PF04717"/>
    </source>
</evidence>
<proteinExistence type="inferred from homology"/>
<evidence type="ECO:0000256" key="1">
    <source>
        <dbReference type="ARBA" id="ARBA00004613"/>
    </source>
</evidence>
<dbReference type="NCBIfam" id="TIGR01646">
    <property type="entry name" value="vgr_GE"/>
    <property type="match status" value="1"/>
</dbReference>
<dbReference type="Gene3D" id="3.55.50.10">
    <property type="entry name" value="Baseplate protein-like domains"/>
    <property type="match status" value="1"/>
</dbReference>
<dbReference type="Gene3D" id="2.30.110.50">
    <property type="match status" value="1"/>
</dbReference>
<dbReference type="InterPro" id="IPR054030">
    <property type="entry name" value="Gp5_Vgr_C"/>
</dbReference>
<accession>A0A3M5G953</accession>
<dbReference type="PANTHER" id="PTHR32305:SF15">
    <property type="entry name" value="PROTEIN RHSA-RELATED"/>
    <property type="match status" value="1"/>
</dbReference>
<comment type="caution">
    <text evidence="6">The sequence shown here is derived from an EMBL/GenBank/DDBJ whole genome shotgun (WGS) entry which is preliminary data.</text>
</comment>
<evidence type="ECO:0000256" key="2">
    <source>
        <dbReference type="ARBA" id="ARBA00005558"/>
    </source>
</evidence>
<dbReference type="EMBL" id="RBSX01000315">
    <property type="protein sequence ID" value="RMS83126.1"/>
    <property type="molecule type" value="Genomic_DNA"/>
</dbReference>
<organism evidence="6 7">
    <name type="scientific">Pseudomonas savastanoi</name>
    <name type="common">Pseudomonas syringae pv. savastanoi</name>
    <dbReference type="NCBI Taxonomy" id="29438"/>
    <lineage>
        <taxon>Bacteria</taxon>
        <taxon>Pseudomonadati</taxon>
        <taxon>Pseudomonadota</taxon>
        <taxon>Gammaproteobacteria</taxon>
        <taxon>Pseudomonadales</taxon>
        <taxon>Pseudomonadaceae</taxon>
        <taxon>Pseudomonas</taxon>
    </lineage>
</organism>
<name>A0A3M5G953_PSESS</name>
<feature type="domain" description="Gp5/Type VI secretion system Vgr protein OB-fold" evidence="4">
    <location>
        <begin position="414"/>
        <end position="481"/>
    </location>
</feature>
<dbReference type="AlphaFoldDB" id="A0A3M5G953"/>
<dbReference type="InterPro" id="IPR006531">
    <property type="entry name" value="Gp5/Vgr_OB"/>
</dbReference>
<sequence>MIWHLSCYLSRYSAGEFVRYRGEFRMFAPASQPRFSLSIDSHNGIDHGFQVMAFTGHEAINQPFCFTLELVSERTALDLEDLLNRPAFLQFVPDEGGIHGLIDQVSQGDYGRRLTHYSITLRPHLARLGHRTNQRIFQNRTVPQIIAQVLEEHHLLANAYRFELGTTYAEREYCVQYNESDLHFVQRLCEEEGLHYHFEHSPTAHQLVFGDDQTVFAKLDSVFYRRDNGLVADEPVIKRFKLRLETRANRTARRDYHFEKPRLNMEGSAHIEAQPDLEDYDYPGGFTHRDQGLQRANRALERHRHDYRLGEGQSDQPRLVSGHFLPLDGHPNEDWNDRWLLTEVRHEGRQPQVLEDSAHKIQSPDNFQQGYRNTFFATPWQALYRPPLHHPKPRIFGSQTAVVTGPKDQEIHCDRHGRVKVQFHWDREGSGDDKSSCWLRVSSSWAGNRYGGMTIPRVGMEVLVTFLEGDPDQPLISGCLYHAEHIPPYDLPAHQTRSVFRTLSSPGGNGSSELRIEDRAGQEHIYIHAQRDWEQNIEHQQKIRVGHERHERHERVEGNSYSEFKAEEHCTVDGNRLTEVKADDHLTVGGTQHIRVSDGLLAHARQEIHLKAGNNVVVEAGLEITVKAGDSFIKIDASGVSITGPQMKLNSGGKPTLGTGASPALPGLVKQADDNGPGQLLTQRLGEPGPIVELCQKPRNGTPMDCPLADCGCRRALLSRGRA</sequence>
<dbReference type="Pfam" id="PF05954">
    <property type="entry name" value="Phage_GPD"/>
    <property type="match status" value="1"/>
</dbReference>
<dbReference type="Pfam" id="PF04717">
    <property type="entry name" value="Phage_base_V"/>
    <property type="match status" value="1"/>
</dbReference>
<protein>
    <submittedName>
        <fullName evidence="6">Rhs element Vgr protein</fullName>
    </submittedName>
</protein>
<feature type="domain" description="Gp5/Type VI secretion system Vgr C-terminal trimerisation" evidence="5">
    <location>
        <begin position="498"/>
        <end position="599"/>
    </location>
</feature>
<dbReference type="InterPro" id="IPR017847">
    <property type="entry name" value="T6SS_RhsGE_Vgr_subset"/>
</dbReference>
<reference evidence="6 7" key="1">
    <citation type="submission" date="2018-08" db="EMBL/GenBank/DDBJ databases">
        <title>Recombination of ecologically and evolutionarily significant loci maintains genetic cohesion in the Pseudomonas syringae species complex.</title>
        <authorList>
            <person name="Dillon M."/>
            <person name="Thakur S."/>
            <person name="Almeida R.N.D."/>
            <person name="Weir B.S."/>
            <person name="Guttman D.S."/>
        </authorList>
    </citation>
    <scope>NUCLEOTIDE SEQUENCE [LARGE SCALE GENOMIC DNA]</scope>
    <source>
        <strain evidence="6 7">ICMP 9420</strain>
    </source>
</reference>
<comment type="subcellular location">
    <subcellularLocation>
        <location evidence="1">Secreted</location>
    </subcellularLocation>
</comment>
<evidence type="ECO:0000259" key="5">
    <source>
        <dbReference type="Pfam" id="PF22178"/>
    </source>
</evidence>
<dbReference type="SUPFAM" id="SSF69279">
    <property type="entry name" value="Phage tail proteins"/>
    <property type="match status" value="2"/>
</dbReference>
<evidence type="ECO:0000313" key="7">
    <source>
        <dbReference type="Proteomes" id="UP000270430"/>
    </source>
</evidence>
<dbReference type="SUPFAM" id="SSF69349">
    <property type="entry name" value="Phage fibre proteins"/>
    <property type="match status" value="1"/>
</dbReference>
<dbReference type="GO" id="GO:0005576">
    <property type="term" value="C:extracellular region"/>
    <property type="evidence" value="ECO:0007669"/>
    <property type="project" value="UniProtKB-SubCell"/>
</dbReference>
<dbReference type="PANTHER" id="PTHR32305">
    <property type="match status" value="1"/>
</dbReference>
<dbReference type="Gene3D" id="4.10.220.110">
    <property type="match status" value="1"/>
</dbReference>
<comment type="similarity">
    <text evidence="2">Belongs to the VgrG protein family.</text>
</comment>
<gene>
    <name evidence="6" type="ORF">ALP58_05498</name>
</gene>
<dbReference type="Pfam" id="PF22178">
    <property type="entry name" value="Gp5_trimer_C"/>
    <property type="match status" value="1"/>
</dbReference>
<dbReference type="NCBIfam" id="TIGR03361">
    <property type="entry name" value="VI_Rhs_Vgr"/>
    <property type="match status" value="1"/>
</dbReference>
<dbReference type="InterPro" id="IPR050708">
    <property type="entry name" value="T6SS_VgrG/RHS"/>
</dbReference>
<dbReference type="Gene3D" id="2.40.50.230">
    <property type="entry name" value="Gp5 N-terminal domain"/>
    <property type="match status" value="1"/>
</dbReference>
<dbReference type="SUPFAM" id="SSF69255">
    <property type="entry name" value="gp5 N-terminal domain-like"/>
    <property type="match status" value="1"/>
</dbReference>
<keyword evidence="3" id="KW-0964">Secreted</keyword>
<evidence type="ECO:0000256" key="3">
    <source>
        <dbReference type="ARBA" id="ARBA00022525"/>
    </source>
</evidence>
<dbReference type="Proteomes" id="UP000270430">
    <property type="component" value="Unassembled WGS sequence"/>
</dbReference>
<dbReference type="InterPro" id="IPR006533">
    <property type="entry name" value="T6SS_Vgr_RhsGE"/>
</dbReference>
<evidence type="ECO:0000313" key="6">
    <source>
        <dbReference type="EMBL" id="RMS83126.1"/>
    </source>
</evidence>
<dbReference type="InterPro" id="IPR037026">
    <property type="entry name" value="Vgr_OB-fold_dom_sf"/>
</dbReference>